<dbReference type="AlphaFoldDB" id="A0A0J0XT34"/>
<accession>A0A0J0XT34</accession>
<gene>
    <name evidence="1" type="ORF">CC85DRAFT_283750</name>
</gene>
<proteinExistence type="predicted"/>
<evidence type="ECO:0000313" key="1">
    <source>
        <dbReference type="EMBL" id="KLT44235.1"/>
    </source>
</evidence>
<keyword evidence="2" id="KW-1185">Reference proteome</keyword>
<feature type="non-terminal residue" evidence="1">
    <location>
        <position position="61"/>
    </location>
</feature>
<protein>
    <submittedName>
        <fullName evidence="1">Uncharacterized protein</fullName>
    </submittedName>
</protein>
<sequence>MGLEQSWTSAFLLSPLFEARLYGIRSLLSAAMSYDTSTVPTADGREPQGALVAKARAETCL</sequence>
<name>A0A0J0XT34_9TREE</name>
<dbReference type="EMBL" id="KQ087188">
    <property type="protein sequence ID" value="KLT44235.1"/>
    <property type="molecule type" value="Genomic_DNA"/>
</dbReference>
<organism evidence="1 2">
    <name type="scientific">Cutaneotrichosporon oleaginosum</name>
    <dbReference type="NCBI Taxonomy" id="879819"/>
    <lineage>
        <taxon>Eukaryota</taxon>
        <taxon>Fungi</taxon>
        <taxon>Dikarya</taxon>
        <taxon>Basidiomycota</taxon>
        <taxon>Agaricomycotina</taxon>
        <taxon>Tremellomycetes</taxon>
        <taxon>Trichosporonales</taxon>
        <taxon>Trichosporonaceae</taxon>
        <taxon>Cutaneotrichosporon</taxon>
    </lineage>
</organism>
<reference evidence="1 2" key="1">
    <citation type="submission" date="2015-03" db="EMBL/GenBank/DDBJ databases">
        <title>Genomics and transcriptomics of the oil-accumulating basidiomycete yeast T. oleaginosus allow insights into substrate utilization and the diverse evolutionary trajectories of mating systems in fungi.</title>
        <authorList>
            <consortium name="DOE Joint Genome Institute"/>
            <person name="Kourist R."/>
            <person name="Kracht O."/>
            <person name="Bracharz F."/>
            <person name="Lipzen A."/>
            <person name="Nolan M."/>
            <person name="Ohm R."/>
            <person name="Grigoriev I."/>
            <person name="Sun S."/>
            <person name="Heitman J."/>
            <person name="Bruck T."/>
            <person name="Nowrousian M."/>
        </authorList>
    </citation>
    <scope>NUCLEOTIDE SEQUENCE [LARGE SCALE GENOMIC DNA]</scope>
    <source>
        <strain evidence="1 2">IBC0246</strain>
    </source>
</reference>
<dbReference type="Proteomes" id="UP000053611">
    <property type="component" value="Unassembled WGS sequence"/>
</dbReference>
<evidence type="ECO:0000313" key="2">
    <source>
        <dbReference type="Proteomes" id="UP000053611"/>
    </source>
</evidence>